<comment type="caution">
    <text evidence="1">The sequence shown here is derived from an EMBL/GenBank/DDBJ whole genome shotgun (WGS) entry which is preliminary data.</text>
</comment>
<feature type="non-terminal residue" evidence="1">
    <location>
        <position position="1"/>
    </location>
</feature>
<dbReference type="EMBL" id="LAZR01004470">
    <property type="protein sequence ID" value="KKN08314.1"/>
    <property type="molecule type" value="Genomic_DNA"/>
</dbReference>
<proteinExistence type="predicted"/>
<evidence type="ECO:0000313" key="1">
    <source>
        <dbReference type="EMBL" id="KKN08314.1"/>
    </source>
</evidence>
<reference evidence="1" key="1">
    <citation type="journal article" date="2015" name="Nature">
        <title>Complex archaea that bridge the gap between prokaryotes and eukaryotes.</title>
        <authorList>
            <person name="Spang A."/>
            <person name="Saw J.H."/>
            <person name="Jorgensen S.L."/>
            <person name="Zaremba-Niedzwiedzka K."/>
            <person name="Martijn J."/>
            <person name="Lind A.E."/>
            <person name="van Eijk R."/>
            <person name="Schleper C."/>
            <person name="Guy L."/>
            <person name="Ettema T.J."/>
        </authorList>
    </citation>
    <scope>NUCLEOTIDE SEQUENCE</scope>
</reference>
<gene>
    <name evidence="1" type="ORF">LCGC14_1057770</name>
</gene>
<protein>
    <submittedName>
        <fullName evidence="1">Uncharacterized protein</fullName>
    </submittedName>
</protein>
<organism evidence="1">
    <name type="scientific">marine sediment metagenome</name>
    <dbReference type="NCBI Taxonomy" id="412755"/>
    <lineage>
        <taxon>unclassified sequences</taxon>
        <taxon>metagenomes</taxon>
        <taxon>ecological metagenomes</taxon>
    </lineage>
</organism>
<accession>A0A0F9MRP2</accession>
<sequence length="24" mass="2797">GGIVVVTFNTFWMLQMLYYGRGDE</sequence>
<dbReference type="AlphaFoldDB" id="A0A0F9MRP2"/>
<name>A0A0F9MRP2_9ZZZZ</name>